<evidence type="ECO:0000313" key="4">
    <source>
        <dbReference type="Proteomes" id="UP001085076"/>
    </source>
</evidence>
<dbReference type="GO" id="GO:0035251">
    <property type="term" value="F:UDP-glucosyltransferase activity"/>
    <property type="evidence" value="ECO:0007669"/>
    <property type="project" value="TreeGrafter"/>
</dbReference>
<dbReference type="EMBL" id="JAGGNH010000005">
    <property type="protein sequence ID" value="KAJ0971674.1"/>
    <property type="molecule type" value="Genomic_DNA"/>
</dbReference>
<evidence type="ECO:0000256" key="2">
    <source>
        <dbReference type="ARBA" id="ARBA00022679"/>
    </source>
</evidence>
<reference evidence="3" key="2">
    <citation type="journal article" date="2022" name="Hortic Res">
        <title>The genome of Dioscorea zingiberensis sheds light on the biosynthesis, origin and evolution of the medicinally important diosgenin saponins.</title>
        <authorList>
            <person name="Li Y."/>
            <person name="Tan C."/>
            <person name="Li Z."/>
            <person name="Guo J."/>
            <person name="Li S."/>
            <person name="Chen X."/>
            <person name="Wang C."/>
            <person name="Dai X."/>
            <person name="Yang H."/>
            <person name="Song W."/>
            <person name="Hou L."/>
            <person name="Xu J."/>
            <person name="Tong Z."/>
            <person name="Xu A."/>
            <person name="Yuan X."/>
            <person name="Wang W."/>
            <person name="Yang Q."/>
            <person name="Chen L."/>
            <person name="Sun Z."/>
            <person name="Wang K."/>
            <person name="Pan B."/>
            <person name="Chen J."/>
            <person name="Bao Y."/>
            <person name="Liu F."/>
            <person name="Qi X."/>
            <person name="Gang D.R."/>
            <person name="Wen J."/>
            <person name="Li J."/>
        </authorList>
    </citation>
    <scope>NUCLEOTIDE SEQUENCE</scope>
    <source>
        <strain evidence="3">Dzin_1.0</strain>
    </source>
</reference>
<dbReference type="CDD" id="cd03784">
    <property type="entry name" value="GT1_Gtf-like"/>
    <property type="match status" value="1"/>
</dbReference>
<protein>
    <submittedName>
        <fullName evidence="3">Uncharacterized protein</fullName>
    </submittedName>
</protein>
<accession>A0A9D5HCN7</accession>
<dbReference type="OrthoDB" id="5835829at2759"/>
<dbReference type="AlphaFoldDB" id="A0A9D5HCN7"/>
<reference evidence="3" key="1">
    <citation type="submission" date="2021-03" db="EMBL/GenBank/DDBJ databases">
        <authorList>
            <person name="Li Z."/>
            <person name="Yang C."/>
        </authorList>
    </citation>
    <scope>NUCLEOTIDE SEQUENCE</scope>
    <source>
        <strain evidence="3">Dzin_1.0</strain>
        <tissue evidence="3">Leaf</tissue>
    </source>
</reference>
<organism evidence="3 4">
    <name type="scientific">Dioscorea zingiberensis</name>
    <dbReference type="NCBI Taxonomy" id="325984"/>
    <lineage>
        <taxon>Eukaryota</taxon>
        <taxon>Viridiplantae</taxon>
        <taxon>Streptophyta</taxon>
        <taxon>Embryophyta</taxon>
        <taxon>Tracheophyta</taxon>
        <taxon>Spermatophyta</taxon>
        <taxon>Magnoliopsida</taxon>
        <taxon>Liliopsida</taxon>
        <taxon>Dioscoreales</taxon>
        <taxon>Dioscoreaceae</taxon>
        <taxon>Dioscorea</taxon>
    </lineage>
</organism>
<evidence type="ECO:0000313" key="3">
    <source>
        <dbReference type="EMBL" id="KAJ0971674.1"/>
    </source>
</evidence>
<dbReference type="SUPFAM" id="SSF53756">
    <property type="entry name" value="UDP-Glycosyltransferase/glycogen phosphorylase"/>
    <property type="match status" value="1"/>
</dbReference>
<sequence>MDPGQNLHLLFFPLMSPGHFIPMVDMARLFASRPNVHCSLVTTPANTISIPGVDVITIPFPDPTITGLAPGQENLANVPTSDFNTFVTALFHFRDPIAALLRELRPDALISDSLFPWSAATADELHIPRIIFHGAGAFPLFVTSKVLSHFPIQTPSFTIPGLPHDIQLHKDGLPELFANFQMLQLLGEAEAASYGVVINTFRDMEPSYVDYYKNNHRAWCVGPLSLCSREGRREEAHEVLSWLDLQPEGSVIYVCFGSLCHFPPAQLREIAVGLEKSGERFVWVVRREAGEDEVKEEEWMPEGFEERVKGRGVVVRGWVPQVSVLRRAAVGWFVTHCGWNSVQEGAVAGVGLVTWPLFHEQFINQELVVEVMGMGVRMWEGFRRIKGEEAAVKAEEIAGVVKRVVGGGGGEEVERVKKRAKEYGEMAKKAVEVGGSTYEDVGSLVEELVARRRERSVAGA</sequence>
<dbReference type="Proteomes" id="UP001085076">
    <property type="component" value="Miscellaneous, Linkage group lg05"/>
</dbReference>
<comment type="similarity">
    <text evidence="1">Belongs to the UDP-glycosyltransferase family.</text>
</comment>
<name>A0A9D5HCN7_9LILI</name>
<dbReference type="FunFam" id="3.40.50.2000:FF:000063">
    <property type="entry name" value="Glycosyltransferase"/>
    <property type="match status" value="1"/>
</dbReference>
<dbReference type="PANTHER" id="PTHR48047">
    <property type="entry name" value="GLYCOSYLTRANSFERASE"/>
    <property type="match status" value="1"/>
</dbReference>
<keyword evidence="2" id="KW-0808">Transferase</keyword>
<keyword evidence="4" id="KW-1185">Reference proteome</keyword>
<evidence type="ECO:0000256" key="1">
    <source>
        <dbReference type="ARBA" id="ARBA00009995"/>
    </source>
</evidence>
<gene>
    <name evidence="3" type="ORF">J5N97_019633</name>
</gene>
<comment type="caution">
    <text evidence="3">The sequence shown here is derived from an EMBL/GenBank/DDBJ whole genome shotgun (WGS) entry which is preliminary data.</text>
</comment>
<proteinExistence type="inferred from homology"/>
<dbReference type="PANTHER" id="PTHR48047:SF19">
    <property type="entry name" value="GLYCOSYLTRANSFERASE"/>
    <property type="match status" value="1"/>
</dbReference>
<dbReference type="InterPro" id="IPR002213">
    <property type="entry name" value="UDP_glucos_trans"/>
</dbReference>
<dbReference type="Pfam" id="PF00201">
    <property type="entry name" value="UDPGT"/>
    <property type="match status" value="1"/>
</dbReference>
<dbReference type="Gene3D" id="3.40.50.2000">
    <property type="entry name" value="Glycogen Phosphorylase B"/>
    <property type="match status" value="2"/>
</dbReference>